<reference evidence="2 3" key="1">
    <citation type="submission" date="2017-07" db="EMBL/GenBank/DDBJ databases">
        <title>Isolation and whole genome analysis of endospore-forming bacteria from heroin.</title>
        <authorList>
            <person name="Kalinowski J."/>
            <person name="Ahrens B."/>
            <person name="Al-Dilaimi A."/>
            <person name="Winkler A."/>
            <person name="Wibberg D."/>
            <person name="Schleenbecker U."/>
            <person name="Ruckert C."/>
            <person name="Wolfel R."/>
            <person name="Grass G."/>
        </authorList>
    </citation>
    <scope>NUCLEOTIDE SEQUENCE [LARGE SCALE GENOMIC DNA]</scope>
    <source>
        <strain evidence="2 3">7539</strain>
    </source>
</reference>
<organism evidence="2 3">
    <name type="scientific">Shouchella clausii</name>
    <name type="common">Alkalihalobacillus clausii</name>
    <dbReference type="NCBI Taxonomy" id="79880"/>
    <lineage>
        <taxon>Bacteria</taxon>
        <taxon>Bacillati</taxon>
        <taxon>Bacillota</taxon>
        <taxon>Bacilli</taxon>
        <taxon>Bacillales</taxon>
        <taxon>Bacillaceae</taxon>
        <taxon>Shouchella</taxon>
    </lineage>
</organism>
<dbReference type="AlphaFoldDB" id="A0A268NZZ3"/>
<protein>
    <recommendedName>
        <fullName evidence="1">DUF6792 domain-containing protein</fullName>
    </recommendedName>
</protein>
<comment type="caution">
    <text evidence="2">The sequence shown here is derived from an EMBL/GenBank/DDBJ whole genome shotgun (WGS) entry which is preliminary data.</text>
</comment>
<name>A0A268NZZ3_SHOCL</name>
<dbReference type="EMBL" id="NPCC01000011">
    <property type="protein sequence ID" value="PAE89076.1"/>
    <property type="molecule type" value="Genomic_DNA"/>
</dbReference>
<accession>A0A268NZZ3</accession>
<dbReference type="Pfam" id="PF20591">
    <property type="entry name" value="DUF6792"/>
    <property type="match status" value="1"/>
</dbReference>
<evidence type="ECO:0000259" key="1">
    <source>
        <dbReference type="Pfam" id="PF20591"/>
    </source>
</evidence>
<dbReference type="Proteomes" id="UP000216207">
    <property type="component" value="Unassembled WGS sequence"/>
</dbReference>
<gene>
    <name evidence="2" type="ORF">CHH72_09530</name>
</gene>
<evidence type="ECO:0000313" key="3">
    <source>
        <dbReference type="Proteomes" id="UP000216207"/>
    </source>
</evidence>
<feature type="domain" description="DUF6792" evidence="1">
    <location>
        <begin position="18"/>
        <end position="231"/>
    </location>
</feature>
<proteinExistence type="predicted"/>
<sequence>MSSVFDNEMVQMRITNLEYKFPKMTDEAIIEAVGRIYLEEMGEPLEAKIHIERMENYSFTADAKGTAIVLADKEDPDEVNEVVFISRGSVSPEDWIDNLFGVGVGTGGAQYAENTEAFLEEVGEKNNIDEEVPIYALAHSKGHNTVSAIQLNKSYFSEVHTFNGAQANAIQQIRYDRDFRRAVEREFNLSRLNTESVHSIPAAELEAFAQEYYIDKGANIHQTRSKSDFLYALDSFPGMFVVGNVATYRTNHENKGFVEAVEAIPQEELQALLHFLAPYGNVYGEEGVAGVMEEAFGDALAYYKDHPNAEPLDIGAMKTTVAVLVDELGEAGYLSEEDARQLKWHLQMVLTEVGAIYERIHEGEGLSIGRMIEDGLFAGLLYKLSMEDRIATINKLFDGIAKAAEEHHSLEALMNEIAEGKSYQNGDLYLEGSAGGDEIKLNLSKTLDAYEAVKKVLDQQDTLLERYLAVVEHEYMDFYNHKKKQLAAKMSVMESNYRAYQHLLPSSYGGLITNLRFRESFLPLEGAPLEGVAWLVKQNRESIGEKAEAMRQAVEEMFDVEHNVAGMFAYLSG</sequence>
<dbReference type="RefSeq" id="WP_095326486.1">
    <property type="nucleotide sequence ID" value="NZ_NPCC01000011.1"/>
</dbReference>
<evidence type="ECO:0000313" key="2">
    <source>
        <dbReference type="EMBL" id="PAE89076.1"/>
    </source>
</evidence>
<dbReference type="InterPro" id="IPR046742">
    <property type="entry name" value="DUF6792"/>
</dbReference>